<dbReference type="OrthoDB" id="2104198at2759"/>
<proteinExistence type="predicted"/>
<evidence type="ECO:0000259" key="2">
    <source>
        <dbReference type="Pfam" id="PF20921"/>
    </source>
</evidence>
<dbReference type="Gene3D" id="1.20.1570.10">
    <property type="entry name" value="dip2346 domain like"/>
    <property type="match status" value="1"/>
</dbReference>
<gene>
    <name evidence="3" type="ORF">LY90DRAFT_664251</name>
</gene>
<feature type="domain" description="DUF1846" evidence="1">
    <location>
        <begin position="152"/>
        <end position="315"/>
    </location>
</feature>
<organism evidence="3 4">
    <name type="scientific">Neocallimastix californiae</name>
    <dbReference type="NCBI Taxonomy" id="1754190"/>
    <lineage>
        <taxon>Eukaryota</taxon>
        <taxon>Fungi</taxon>
        <taxon>Fungi incertae sedis</taxon>
        <taxon>Chytridiomycota</taxon>
        <taxon>Chytridiomycota incertae sedis</taxon>
        <taxon>Neocallimastigomycetes</taxon>
        <taxon>Neocallimastigales</taxon>
        <taxon>Neocallimastigaceae</taxon>
        <taxon>Neocallimastix</taxon>
    </lineage>
</organism>
<name>A0A1Y2FE69_9FUNG</name>
<keyword evidence="4" id="KW-1185">Reference proteome</keyword>
<dbReference type="EMBL" id="MCOG01000010">
    <property type="protein sequence ID" value="ORY81714.1"/>
    <property type="molecule type" value="Genomic_DNA"/>
</dbReference>
<evidence type="ECO:0000313" key="3">
    <source>
        <dbReference type="EMBL" id="ORY81714.1"/>
    </source>
</evidence>
<feature type="domain" description="DUF1846" evidence="2">
    <location>
        <begin position="323"/>
        <end position="467"/>
    </location>
</feature>
<dbReference type="Gene3D" id="3.40.140.40">
    <property type="entry name" value="Domain of unknown function (DUF1846), C-terminal subdomain"/>
    <property type="match status" value="1"/>
</dbReference>
<dbReference type="InterPro" id="IPR048441">
    <property type="entry name" value="DUF1846_C"/>
</dbReference>
<dbReference type="Proteomes" id="UP000193920">
    <property type="component" value="Unassembled WGS sequence"/>
</dbReference>
<dbReference type="Pfam" id="PF08903">
    <property type="entry name" value="DUF1846"/>
    <property type="match status" value="1"/>
</dbReference>
<evidence type="ECO:0000259" key="1">
    <source>
        <dbReference type="Pfam" id="PF08903"/>
    </source>
</evidence>
<reference evidence="3 4" key="1">
    <citation type="submission" date="2016-08" db="EMBL/GenBank/DDBJ databases">
        <title>A Parts List for Fungal Cellulosomes Revealed by Comparative Genomics.</title>
        <authorList>
            <consortium name="DOE Joint Genome Institute"/>
            <person name="Haitjema C.H."/>
            <person name="Gilmore S.P."/>
            <person name="Henske J.K."/>
            <person name="Solomon K.V."/>
            <person name="De Groot R."/>
            <person name="Kuo A."/>
            <person name="Mondo S.J."/>
            <person name="Salamov A.A."/>
            <person name="Labutti K."/>
            <person name="Zhao Z."/>
            <person name="Chiniquy J."/>
            <person name="Barry K."/>
            <person name="Brewer H.M."/>
            <person name="Purvine S.O."/>
            <person name="Wright A.T."/>
            <person name="Boxma B."/>
            <person name="Van Alen T."/>
            <person name="Hackstein J.H."/>
            <person name="Baker S.E."/>
            <person name="Grigoriev I.V."/>
            <person name="O'Malley M.A."/>
        </authorList>
    </citation>
    <scope>NUCLEOTIDE SEQUENCE [LARGE SCALE GENOMIC DNA]</scope>
    <source>
        <strain evidence="3 4">G1</strain>
    </source>
</reference>
<accession>A0A1Y2FE69</accession>
<evidence type="ECO:0000313" key="4">
    <source>
        <dbReference type="Proteomes" id="UP000193920"/>
    </source>
</evidence>
<dbReference type="Pfam" id="PF20921">
    <property type="entry name" value="DUF1846_C"/>
    <property type="match status" value="1"/>
</dbReference>
<dbReference type="AlphaFoldDB" id="A0A1Y2FE69"/>
<comment type="caution">
    <text evidence="3">The sequence shown here is derived from an EMBL/GenBank/DDBJ whole genome shotgun (WGS) entry which is preliminary data.</text>
</comment>
<dbReference type="Gene3D" id="3.10.630.10">
    <property type="entry name" value="dip2346 domain like"/>
    <property type="match status" value="1"/>
</dbReference>
<sequence length="469" mass="53079">MTVVGFDNDKYVKIQSEKIKERFGLFDKLYLEVGGKLFDDSHAARILPGFKNDVKISMFQELKNDLEIIFCINAGDIEKNKTRGEYDISYNQELIKLIKNSKKLGFTVNGVVVTLYNNQVSADKFIKKLKRNGIKTYIHRAVKGYPTNVDEIVINAPGPGSGKLATCLSQIYHENIRGVNAGYAKFETFPVWNLPLNHPVNLAYEAATADLKDVNLVDPFHLKKYGIKSINYNRDIETFPILKSILKKVLKKDIYYSPTDMGVNMVGYCIINNELVEEASKKEIVRRYYNELNNYKMGLCDEDTYKRIRKIMDNLNINEDMLEVVKPAIEASLKQNGRPVIAMKINGKIITGKQTKLMTAPGAAIINAIKYLSNIPDDIHLLAPSVLEPILKLKQEMNSGNRLILSEVLTALSICSVINPFAAKALSFIPHIKKSEAHATYIIPRSDKITLKELKINVTCENEYLEDDF</sequence>
<protein>
    <submittedName>
        <fullName evidence="3">DUF1846-domain-containing protein</fullName>
    </submittedName>
</protein>
<dbReference type="InterPro" id="IPR048496">
    <property type="entry name" value="DUF1846_N"/>
</dbReference>